<keyword evidence="3" id="KW-1185">Reference proteome</keyword>
<evidence type="ECO:0000256" key="1">
    <source>
        <dbReference type="SAM" id="MobiDB-lite"/>
    </source>
</evidence>
<feature type="region of interest" description="Disordered" evidence="1">
    <location>
        <begin position="233"/>
        <end position="252"/>
    </location>
</feature>
<feature type="region of interest" description="Disordered" evidence="1">
    <location>
        <begin position="261"/>
        <end position="317"/>
    </location>
</feature>
<dbReference type="RefSeq" id="YP_008004166.1">
    <property type="nucleotide sequence ID" value="NC_021248.1"/>
</dbReference>
<gene>
    <name evidence="2" type="ORF">CHBEV_096</name>
</gene>
<reference evidence="2" key="1">
    <citation type="journal article" date="2013" name="J. Virol.">
        <title>New Insights into the Evolution of Entomopoxvirinae from the Complete Genome Sequences of Four Entomopoxviruses Infecting Adoxophyes honmai, Choristoneura biennis, Choristoneura rosaceana, and Mythimna separata.</title>
        <authorList>
            <person name="Theze J."/>
            <person name="Takatsuka J."/>
            <person name="Li Z."/>
            <person name="Gallais J."/>
            <person name="Doucet D."/>
            <person name="Arif B."/>
            <person name="Nakai M."/>
            <person name="Herniou E.A."/>
        </authorList>
    </citation>
    <scope>NUCLEOTIDE SEQUENCE</scope>
</reference>
<feature type="compositionally biased region" description="Basic and acidic residues" evidence="1">
    <location>
        <begin position="287"/>
        <end position="317"/>
    </location>
</feature>
<evidence type="ECO:0000313" key="2">
    <source>
        <dbReference type="EMBL" id="CCU55664.1"/>
    </source>
</evidence>
<organismHost>
    <name type="scientific">Choristoneura fumiferana</name>
    <name type="common">Spruce budworm moth</name>
    <name type="synonym">Archips fumiferana</name>
    <dbReference type="NCBI Taxonomy" id="7141"/>
</organismHost>
<feature type="compositionally biased region" description="Basic residues" evidence="1">
    <location>
        <begin position="271"/>
        <end position="286"/>
    </location>
</feature>
<dbReference type="OrthoDB" id="26315at10239"/>
<sequence length="317" mass="37122">MESNNKSTSDKIKTEKPKNDPIYIDKSKTLDIYNKIINNNLLNSSDLVIPDQYDTLKEQLIKYDNTINIFNNTFLTISRIKMYDISINNDALVNYSNSLMTYADKLFNDNDFIKNITNLNCDFECDIDDNFYYKYDNFCFIIPDKSSEHITSVVCDKFKLVIEPILNKYFRTLNELILYMYLLHTNKEVVKIDKFKLKCKNNFNSPKLIYSVVEKNESGQNVIKFGDRRDRTRLKKSNIEKPKEKPTVDLSKLDTEKNWKTIDDDGENKLKKNPKKKNDKGKKNTKKHNESSESETEPSHSNKSKSRELKADDSDSD</sequence>
<name>A0A916P178_CBEPV</name>
<dbReference type="Proteomes" id="UP000792220">
    <property type="component" value="Genome"/>
</dbReference>
<dbReference type="KEGG" id="vg:15613086"/>
<evidence type="ECO:0000313" key="3">
    <source>
        <dbReference type="Proteomes" id="UP000792220"/>
    </source>
</evidence>
<proteinExistence type="predicted"/>
<accession>A0A916P178</accession>
<dbReference type="EMBL" id="HF679132">
    <property type="protein sequence ID" value="CCU55664.1"/>
    <property type="molecule type" value="Genomic_DNA"/>
</dbReference>
<organism evidence="2 3">
    <name type="scientific">Choristoneura biennis entomopoxvirus</name>
    <name type="common">CbEPV</name>
    <dbReference type="NCBI Taxonomy" id="10288"/>
    <lineage>
        <taxon>Viruses</taxon>
        <taxon>Varidnaviria</taxon>
        <taxon>Bamfordvirae</taxon>
        <taxon>Nucleocytoviricota</taxon>
        <taxon>Pokkesviricetes</taxon>
        <taxon>Chitovirales</taxon>
        <taxon>Poxviridae</taxon>
        <taxon>Entomopoxvirinae</taxon>
        <taxon>Betaentomopoxvirus</taxon>
        <taxon>Betaentomopoxvirus cbiennis</taxon>
    </lineage>
</organism>
<feature type="compositionally biased region" description="Basic and acidic residues" evidence="1">
    <location>
        <begin position="261"/>
        <end position="270"/>
    </location>
</feature>
<dbReference type="GeneID" id="15613086"/>
<protein>
    <submittedName>
        <fullName evidence="2">Uncharacterized protein</fullName>
    </submittedName>
</protein>
<feature type="compositionally biased region" description="Basic and acidic residues" evidence="1">
    <location>
        <begin position="237"/>
        <end position="252"/>
    </location>
</feature>